<comment type="caution">
    <text evidence="6">The sequence shown here is derived from an EMBL/GenBank/DDBJ whole genome shotgun (WGS) entry which is preliminary data.</text>
</comment>
<evidence type="ECO:0000256" key="1">
    <source>
        <dbReference type="ARBA" id="ARBA00010996"/>
    </source>
</evidence>
<accession>I8T417</accession>
<feature type="domain" description="Thioredoxin" evidence="5">
    <location>
        <begin position="41"/>
        <end position="203"/>
    </location>
</feature>
<dbReference type="PANTHER" id="PTHR12151:SF25">
    <property type="entry name" value="LINALOOL DEHYDRATASE_ISOMERASE DOMAIN-CONTAINING PROTEIN"/>
    <property type="match status" value="1"/>
</dbReference>
<dbReference type="InterPro" id="IPR036249">
    <property type="entry name" value="Thioredoxin-like_sf"/>
</dbReference>
<feature type="binding site" evidence="3">
    <location>
        <position position="79"/>
    </location>
    <ligand>
        <name>Cu cation</name>
        <dbReference type="ChEBI" id="CHEBI:23378"/>
    </ligand>
</feature>
<dbReference type="SUPFAM" id="SSF52833">
    <property type="entry name" value="Thioredoxin-like"/>
    <property type="match status" value="1"/>
</dbReference>
<dbReference type="Gene3D" id="3.40.30.10">
    <property type="entry name" value="Glutaredoxin"/>
    <property type="match status" value="1"/>
</dbReference>
<dbReference type="Proteomes" id="UP000003704">
    <property type="component" value="Unassembled WGS sequence"/>
</dbReference>
<proteinExistence type="inferred from homology"/>
<evidence type="ECO:0000256" key="3">
    <source>
        <dbReference type="PIRSR" id="PIRSR603782-1"/>
    </source>
</evidence>
<name>I8T417_9GAMM</name>
<keyword evidence="4" id="KW-1015">Disulfide bond</keyword>
<dbReference type="GO" id="GO:0046872">
    <property type="term" value="F:metal ion binding"/>
    <property type="evidence" value="ECO:0007669"/>
    <property type="project" value="UniProtKB-KW"/>
</dbReference>
<reference evidence="6 7" key="1">
    <citation type="journal article" date="2012" name="J. Bacteriol.">
        <title>Genome Sequence of n-Alkane-Degrading Hydrocarboniphaga effusa Strain AP103T (ATCC BAA-332T).</title>
        <authorList>
            <person name="Chang H.K."/>
            <person name="Zylstra G.J."/>
            <person name="Chae J.C."/>
        </authorList>
    </citation>
    <scope>NUCLEOTIDE SEQUENCE [LARGE SCALE GENOMIC DNA]</scope>
    <source>
        <strain evidence="6 7">AP103</strain>
    </source>
</reference>
<keyword evidence="2 3" id="KW-0186">Copper</keyword>
<keyword evidence="7" id="KW-1185">Reference proteome</keyword>
<dbReference type="PANTHER" id="PTHR12151">
    <property type="entry name" value="ELECTRON TRANSPORT PROTIN SCO1/SENC FAMILY MEMBER"/>
    <property type="match status" value="1"/>
</dbReference>
<evidence type="ECO:0000313" key="6">
    <source>
        <dbReference type="EMBL" id="EIT68443.1"/>
    </source>
</evidence>
<dbReference type="RefSeq" id="WP_007186575.1">
    <property type="nucleotide sequence ID" value="NZ_AKGD01000003.1"/>
</dbReference>
<dbReference type="CDD" id="cd02968">
    <property type="entry name" value="SCO"/>
    <property type="match status" value="1"/>
</dbReference>
<dbReference type="PATRIC" id="fig|1172194.4.peg.3531"/>
<evidence type="ECO:0000256" key="4">
    <source>
        <dbReference type="PIRSR" id="PIRSR603782-2"/>
    </source>
</evidence>
<sequence>MSASKSILIGVVAAVAAVAGLVAAQFAFAPRTVEIESGTLLEKPRTIAPFQLVDSSGKAFDESRLKGQWSLIFTGFTYCPDVCPNTLAVLKAVKAQLDEAKVPLQVVFVSVDPERDTPEKLGLYTHYFSPEFIGATGSGNNLDSLTRSLSLVYAKVPGSTPETYTMDHSAALVLINPQAQVAGYFLPPHRIDALTRDLTKVITGGSP</sequence>
<dbReference type="EMBL" id="AKGD01000003">
    <property type="protein sequence ID" value="EIT68443.1"/>
    <property type="molecule type" value="Genomic_DNA"/>
</dbReference>
<evidence type="ECO:0000256" key="2">
    <source>
        <dbReference type="ARBA" id="ARBA00023008"/>
    </source>
</evidence>
<feature type="disulfide bond" description="Redox-active" evidence="4">
    <location>
        <begin position="79"/>
        <end position="83"/>
    </location>
</feature>
<dbReference type="AlphaFoldDB" id="I8T417"/>
<comment type="similarity">
    <text evidence="1">Belongs to the SCO1/2 family.</text>
</comment>
<feature type="binding site" evidence="3">
    <location>
        <position position="83"/>
    </location>
    <ligand>
        <name>Cu cation</name>
        <dbReference type="ChEBI" id="CHEBI:23378"/>
    </ligand>
</feature>
<dbReference type="STRING" id="1172194.WQQ_36380"/>
<dbReference type="OrthoDB" id="9790194at2"/>
<dbReference type="InterPro" id="IPR003782">
    <property type="entry name" value="SCO1/SenC"/>
</dbReference>
<dbReference type="InterPro" id="IPR013766">
    <property type="entry name" value="Thioredoxin_domain"/>
</dbReference>
<evidence type="ECO:0000313" key="7">
    <source>
        <dbReference type="Proteomes" id="UP000003704"/>
    </source>
</evidence>
<dbReference type="Pfam" id="PF02630">
    <property type="entry name" value="SCO1-SenC"/>
    <property type="match status" value="1"/>
</dbReference>
<dbReference type="FunFam" id="3.40.30.10:FF:000013">
    <property type="entry name" value="Blast:Protein SCO1 homolog, mitochondrial"/>
    <property type="match status" value="1"/>
</dbReference>
<dbReference type="PROSITE" id="PS51352">
    <property type="entry name" value="THIOREDOXIN_2"/>
    <property type="match status" value="1"/>
</dbReference>
<organism evidence="6 7">
    <name type="scientific">Hydrocarboniphaga effusa AP103</name>
    <dbReference type="NCBI Taxonomy" id="1172194"/>
    <lineage>
        <taxon>Bacteria</taxon>
        <taxon>Pseudomonadati</taxon>
        <taxon>Pseudomonadota</taxon>
        <taxon>Gammaproteobacteria</taxon>
        <taxon>Nevskiales</taxon>
        <taxon>Nevskiaceae</taxon>
        <taxon>Hydrocarboniphaga</taxon>
    </lineage>
</organism>
<gene>
    <name evidence="6" type="ORF">WQQ_36380</name>
</gene>
<feature type="binding site" evidence="3">
    <location>
        <position position="168"/>
    </location>
    <ligand>
        <name>Cu cation</name>
        <dbReference type="ChEBI" id="CHEBI:23378"/>
    </ligand>
</feature>
<keyword evidence="3" id="KW-0479">Metal-binding</keyword>
<protein>
    <recommendedName>
        <fullName evidence="5">Thioredoxin domain-containing protein</fullName>
    </recommendedName>
</protein>
<evidence type="ECO:0000259" key="5">
    <source>
        <dbReference type="PROSITE" id="PS51352"/>
    </source>
</evidence>